<dbReference type="EMBL" id="GDID01003046">
    <property type="protein sequence ID" value="JAP93560.1"/>
    <property type="molecule type" value="Transcribed_RNA"/>
</dbReference>
<protein>
    <submittedName>
        <fullName evidence="1">Ubiquitin-conjugating enzyme E2</fullName>
    </submittedName>
</protein>
<proteinExistence type="predicted"/>
<reference evidence="1" key="1">
    <citation type="submission" date="2015-07" db="EMBL/GenBank/DDBJ databases">
        <title>Adaptation to a free-living lifestyle via gene acquisitions in the diplomonad Trepomonas sp. PC1.</title>
        <authorList>
            <person name="Xu F."/>
            <person name="Jerlstrom-Hultqvist J."/>
            <person name="Kolisko M."/>
            <person name="Simpson A.G.B."/>
            <person name="Roger A.J."/>
            <person name="Svard S.G."/>
            <person name="Andersson J.O."/>
        </authorList>
    </citation>
    <scope>NUCLEOTIDE SEQUENCE</scope>
    <source>
        <strain evidence="1">PC1</strain>
    </source>
</reference>
<gene>
    <name evidence="1" type="ORF">TPC1_14121</name>
</gene>
<dbReference type="AlphaFoldDB" id="A0A146K9S4"/>
<accession>A0A146K9S4</accession>
<dbReference type="SUPFAM" id="SSF54495">
    <property type="entry name" value="UBC-like"/>
    <property type="match status" value="1"/>
</dbReference>
<dbReference type="InterPro" id="IPR016135">
    <property type="entry name" value="UBQ-conjugating_enzyme/RWD"/>
</dbReference>
<sequence length="179" mass="20085">MFDSLRQLQKEKDHIQFFIVKTQPHVLHVSFKGPDFPGYKDGIYHIHLNLTGYPKAAPTIQMTHPNGGYSPNQNICLVGITNYTASFSAGTTIEGLVVGVQSYMVPSNRVNDGSAMIRSPQHVVEEFAKQSLTYKCSVCGADHSKLFKQKDQMEVSEQKEKVELKVVKKVKQKLELSDD</sequence>
<name>A0A146K9S4_9EUKA</name>
<evidence type="ECO:0000313" key="1">
    <source>
        <dbReference type="EMBL" id="JAP93560.1"/>
    </source>
</evidence>
<organism evidence="1">
    <name type="scientific">Trepomonas sp. PC1</name>
    <dbReference type="NCBI Taxonomy" id="1076344"/>
    <lineage>
        <taxon>Eukaryota</taxon>
        <taxon>Metamonada</taxon>
        <taxon>Diplomonadida</taxon>
        <taxon>Hexamitidae</taxon>
        <taxon>Hexamitinae</taxon>
        <taxon>Trepomonas</taxon>
    </lineage>
</organism>
<dbReference type="Gene3D" id="3.10.110.10">
    <property type="entry name" value="Ubiquitin Conjugating Enzyme"/>
    <property type="match status" value="1"/>
</dbReference>